<dbReference type="Proteomes" id="UP000053593">
    <property type="component" value="Unassembled WGS sequence"/>
</dbReference>
<accession>A0A0D0CKE4</accession>
<evidence type="ECO:0000313" key="3">
    <source>
        <dbReference type="Proteomes" id="UP000053593"/>
    </source>
</evidence>
<dbReference type="InterPro" id="IPR027417">
    <property type="entry name" value="P-loop_NTPase"/>
</dbReference>
<dbReference type="OrthoDB" id="2340858at2759"/>
<evidence type="ECO:0000313" key="2">
    <source>
        <dbReference type="EMBL" id="KIK55533.1"/>
    </source>
</evidence>
<evidence type="ECO:0000256" key="1">
    <source>
        <dbReference type="SAM" id="MobiDB-lite"/>
    </source>
</evidence>
<gene>
    <name evidence="2" type="ORF">GYMLUDRAFT_99509</name>
</gene>
<name>A0A0D0CKE4_9AGAR</name>
<dbReference type="PANTHER" id="PTHR33129">
    <property type="entry name" value="PROTEIN KINASE DOMAIN-CONTAINING PROTEIN-RELATED"/>
    <property type="match status" value="1"/>
</dbReference>
<reference evidence="2 3" key="1">
    <citation type="submission" date="2014-04" db="EMBL/GenBank/DDBJ databases">
        <title>Evolutionary Origins and Diversification of the Mycorrhizal Mutualists.</title>
        <authorList>
            <consortium name="DOE Joint Genome Institute"/>
            <consortium name="Mycorrhizal Genomics Consortium"/>
            <person name="Kohler A."/>
            <person name="Kuo A."/>
            <person name="Nagy L.G."/>
            <person name="Floudas D."/>
            <person name="Copeland A."/>
            <person name="Barry K.W."/>
            <person name="Cichocki N."/>
            <person name="Veneault-Fourrey C."/>
            <person name="LaButti K."/>
            <person name="Lindquist E.A."/>
            <person name="Lipzen A."/>
            <person name="Lundell T."/>
            <person name="Morin E."/>
            <person name="Murat C."/>
            <person name="Riley R."/>
            <person name="Ohm R."/>
            <person name="Sun H."/>
            <person name="Tunlid A."/>
            <person name="Henrissat B."/>
            <person name="Grigoriev I.V."/>
            <person name="Hibbett D.S."/>
            <person name="Martin F."/>
        </authorList>
    </citation>
    <scope>NUCLEOTIDE SEQUENCE [LARGE SCALE GENOMIC DNA]</scope>
    <source>
        <strain evidence="2 3">FD-317 M1</strain>
    </source>
</reference>
<keyword evidence="3" id="KW-1185">Reference proteome</keyword>
<dbReference type="EMBL" id="KN834805">
    <property type="protein sequence ID" value="KIK55533.1"/>
    <property type="molecule type" value="Genomic_DNA"/>
</dbReference>
<proteinExistence type="predicted"/>
<dbReference type="SUPFAM" id="SSF52540">
    <property type="entry name" value="P-loop containing nucleoside triphosphate hydrolases"/>
    <property type="match status" value="1"/>
</dbReference>
<dbReference type="PANTHER" id="PTHR33129:SF3">
    <property type="entry name" value="HOT SPOT (RHS) PROTEIN, PUTATIVE-RELATED"/>
    <property type="match status" value="1"/>
</dbReference>
<organism evidence="2 3">
    <name type="scientific">Collybiopsis luxurians FD-317 M1</name>
    <dbReference type="NCBI Taxonomy" id="944289"/>
    <lineage>
        <taxon>Eukaryota</taxon>
        <taxon>Fungi</taxon>
        <taxon>Dikarya</taxon>
        <taxon>Basidiomycota</taxon>
        <taxon>Agaricomycotina</taxon>
        <taxon>Agaricomycetes</taxon>
        <taxon>Agaricomycetidae</taxon>
        <taxon>Agaricales</taxon>
        <taxon>Marasmiineae</taxon>
        <taxon>Omphalotaceae</taxon>
        <taxon>Collybiopsis</taxon>
        <taxon>Collybiopsis luxurians</taxon>
    </lineage>
</organism>
<dbReference type="HOGENOM" id="CLU_043831_0_0_1"/>
<sequence length="469" mass="53355">MDGKILRVPESLLGRGMNRILVLDDYPNLVTKICNDMQKGSPGCMIIGTPGIGKSTFLPYLLLQMLSQGLSAVYFYEQCHIFTSDGVYTSIGNGTSVFLDPLFNGIPALVDVDNPNAVNTFSDAKVKVYTVLVSSPKDGIINKYQKQRHAATFIPKSPSHHEAFIVWNLRFGEEDVKLLEAELKAAWRHYGPDFRLGNSMISDHQTLEEHHDEVRKDITELEWKDIRSPSHNYIETYFLPSRPNVPIHRLRSRTILRMFIAAITVHELRERREMYRLFHSTGRLSASRGYLFEVMADEILSQGYDAILQPEDGSTTIPFTLRPHQIELFSNMNKANTTTNRSKFYVPLQGNNPTYDAFCYQDGIGIAFQDTICFKHKFSLKGFRDLNARFNAAGVTQKYFIFVIPIGNVFKYPVLPVFRAGWQFFVLELDAAQLDAQAAKHLSSESGMPDRDEEQSDEEDDDSDYNMGD</sequence>
<feature type="region of interest" description="Disordered" evidence="1">
    <location>
        <begin position="440"/>
        <end position="469"/>
    </location>
</feature>
<feature type="compositionally biased region" description="Acidic residues" evidence="1">
    <location>
        <begin position="451"/>
        <end position="469"/>
    </location>
</feature>
<dbReference type="AlphaFoldDB" id="A0A0D0CKE4"/>
<protein>
    <submittedName>
        <fullName evidence="2">Unplaced genomic scaffold GYMLUscaffold_57, whole genome shotgun sequence</fullName>
    </submittedName>
</protein>
<dbReference type="InterPro" id="IPR052980">
    <property type="entry name" value="Crinkler_effector"/>
</dbReference>